<dbReference type="InterPro" id="IPR006668">
    <property type="entry name" value="Mg_transptr_MgtE_intracell_dom"/>
</dbReference>
<dbReference type="Gene3D" id="1.10.357.20">
    <property type="entry name" value="SLC41 divalent cation transporters, integral membrane domain"/>
    <property type="match status" value="1"/>
</dbReference>
<keyword evidence="7 9" id="KW-0472">Membrane</keyword>
<feature type="transmembrane region" description="Helical" evidence="9">
    <location>
        <begin position="299"/>
        <end position="319"/>
    </location>
</feature>
<dbReference type="SUPFAM" id="SSF158791">
    <property type="entry name" value="MgtE N-terminal domain-like"/>
    <property type="match status" value="1"/>
</dbReference>
<dbReference type="InterPro" id="IPR046342">
    <property type="entry name" value="CBS_dom_sf"/>
</dbReference>
<feature type="domain" description="CBS" evidence="10">
    <location>
        <begin position="152"/>
        <end position="214"/>
    </location>
</feature>
<accession>M1NJC1</accession>
<dbReference type="GO" id="GO:0046872">
    <property type="term" value="F:metal ion binding"/>
    <property type="evidence" value="ECO:0007669"/>
    <property type="project" value="UniProtKB-KW"/>
</dbReference>
<keyword evidence="6 9" id="KW-1133">Transmembrane helix</keyword>
<keyword evidence="3 9" id="KW-0813">Transport</keyword>
<evidence type="ECO:0000259" key="10">
    <source>
        <dbReference type="PROSITE" id="PS51371"/>
    </source>
</evidence>
<dbReference type="PANTHER" id="PTHR43773">
    <property type="entry name" value="MAGNESIUM TRANSPORTER MGTE"/>
    <property type="match status" value="1"/>
</dbReference>
<dbReference type="Proteomes" id="UP000011721">
    <property type="component" value="Chromosome"/>
</dbReference>
<proteinExistence type="inferred from homology"/>
<dbReference type="InterPro" id="IPR038076">
    <property type="entry name" value="MgtE_N_sf"/>
</dbReference>
<dbReference type="GO" id="GO:0005886">
    <property type="term" value="C:plasma membrane"/>
    <property type="evidence" value="ECO:0007669"/>
    <property type="project" value="UniProtKB-SubCell"/>
</dbReference>
<dbReference type="Gene3D" id="3.10.580.10">
    <property type="entry name" value="CBS-domain"/>
    <property type="match status" value="1"/>
</dbReference>
<feature type="transmembrane region" description="Helical" evidence="9">
    <location>
        <begin position="373"/>
        <end position="395"/>
    </location>
</feature>
<gene>
    <name evidence="11" type="ordered locus">UWK_03130</name>
</gene>
<keyword evidence="8" id="KW-0129">CBS domain</keyword>
<reference evidence="12" key="1">
    <citation type="journal article" date="2013" name="Stand. Genomic Sci.">
        <title>Complete genome sequence of Desulfocapsa sulfexigens, a marine deltaproteobacterium specialized in disproportionating inorganic sulfur compounds.</title>
        <authorList>
            <person name="Finster K.W."/>
            <person name="Kjeldsen K.U."/>
            <person name="Kube M."/>
            <person name="Reinhardt R."/>
            <person name="Mussmann M."/>
            <person name="Amann R."/>
            <person name="Schreiber L."/>
        </authorList>
    </citation>
    <scope>NUCLEOTIDE SEQUENCE [LARGE SCALE GENOMIC DNA]</scope>
    <source>
        <strain evidence="12">DSM 10523 / SB164P1</strain>
    </source>
</reference>
<dbReference type="InterPro" id="IPR006667">
    <property type="entry name" value="SLC41_membr_dom"/>
</dbReference>
<protein>
    <recommendedName>
        <fullName evidence="9">Magnesium transporter MgtE</fullName>
    </recommendedName>
</protein>
<dbReference type="PROSITE" id="PS51371">
    <property type="entry name" value="CBS"/>
    <property type="match status" value="2"/>
</dbReference>
<sequence length="464" mass="51305">MVIVMEKNEKKELIGTEGKLLLDMIRRLNRRGATENLLKLITKTHPADTAWVFRHLSELERKEVFDILAQTDQVGDFISELDESVMVPLVENLSPKFMADVISEMASDDAADIIEALDDDFGAEIRSQMEQADREEVDELLQYHPESAGGLMSPDFMYLDEELSVGEAIAKVQKRSEEKEMVFYLYITFGDGKLAGVVSLRELLTNPPHRQLKNIMKKNVLSVSTDTDREEVAHVISQYNLLAVPVVDASYTLVGIVTVDDIIDVMREEATEAFLQMAGAGKDREILLKSTSENVVLRAPWLFASWIGGVMALFIIGAFEEELTKVLALAAFIPIIMGMGGNIATQSSTIVVRGIATGRINMEDFHKIIFKEMRVGVILGILYGGFLGVLAYFGYAEPKLLGLVVGLSIFFSMAMAATIGTVIPLILKRFDIDAAIATGPFVTTAIDILGVLGYFMIAKFFLNL</sequence>
<dbReference type="HOGENOM" id="CLU_037408_1_1_7"/>
<evidence type="ECO:0000256" key="1">
    <source>
        <dbReference type="ARBA" id="ARBA00004141"/>
    </source>
</evidence>
<organism evidence="11 12">
    <name type="scientific">Desulfocapsa sulfexigens (strain DSM 10523 / SB164P1)</name>
    <dbReference type="NCBI Taxonomy" id="1167006"/>
    <lineage>
        <taxon>Bacteria</taxon>
        <taxon>Pseudomonadati</taxon>
        <taxon>Thermodesulfobacteriota</taxon>
        <taxon>Desulfobulbia</taxon>
        <taxon>Desulfobulbales</taxon>
        <taxon>Desulfocapsaceae</taxon>
        <taxon>Desulfocapsa</taxon>
    </lineage>
</organism>
<evidence type="ECO:0000313" key="11">
    <source>
        <dbReference type="EMBL" id="AGF79659.1"/>
    </source>
</evidence>
<evidence type="ECO:0000256" key="4">
    <source>
        <dbReference type="ARBA" id="ARBA00022692"/>
    </source>
</evidence>
<keyword evidence="9" id="KW-0479">Metal-binding</keyword>
<keyword evidence="5 9" id="KW-0460">Magnesium</keyword>
<dbReference type="CDD" id="cd04606">
    <property type="entry name" value="CBS_pair_Mg_transporter"/>
    <property type="match status" value="1"/>
</dbReference>
<dbReference type="Gene3D" id="1.25.60.10">
    <property type="entry name" value="MgtE N-terminal domain-like"/>
    <property type="match status" value="1"/>
</dbReference>
<evidence type="ECO:0000256" key="6">
    <source>
        <dbReference type="ARBA" id="ARBA00022989"/>
    </source>
</evidence>
<feature type="domain" description="CBS" evidence="10">
    <location>
        <begin position="216"/>
        <end position="272"/>
    </location>
</feature>
<dbReference type="STRING" id="1167006.UWK_03130"/>
<name>M1NJC1_DESSD</name>
<dbReference type="PATRIC" id="fig|1167006.5.peg.3376"/>
<evidence type="ECO:0000256" key="7">
    <source>
        <dbReference type="ARBA" id="ARBA00023136"/>
    </source>
</evidence>
<dbReference type="SUPFAM" id="SSF54631">
    <property type="entry name" value="CBS-domain pair"/>
    <property type="match status" value="1"/>
</dbReference>
<feature type="transmembrane region" description="Helical" evidence="9">
    <location>
        <begin position="401"/>
        <end position="427"/>
    </location>
</feature>
<comment type="subunit">
    <text evidence="9">Homodimer.</text>
</comment>
<comment type="subcellular location">
    <subcellularLocation>
        <location evidence="9">Cell membrane</location>
        <topology evidence="9">Multi-pass membrane protein</topology>
    </subcellularLocation>
    <subcellularLocation>
        <location evidence="1">Membrane</location>
        <topology evidence="1">Multi-pass membrane protein</topology>
    </subcellularLocation>
</comment>
<evidence type="ECO:0000256" key="9">
    <source>
        <dbReference type="RuleBase" id="RU362011"/>
    </source>
</evidence>
<comment type="similarity">
    <text evidence="2 9">Belongs to the SLC41A transporter family.</text>
</comment>
<dbReference type="PANTHER" id="PTHR43773:SF1">
    <property type="entry name" value="MAGNESIUM TRANSPORTER MGTE"/>
    <property type="match status" value="1"/>
</dbReference>
<evidence type="ECO:0000256" key="3">
    <source>
        <dbReference type="ARBA" id="ARBA00022448"/>
    </source>
</evidence>
<comment type="function">
    <text evidence="9">Acts as a magnesium transporter.</text>
</comment>
<dbReference type="GO" id="GO:0015095">
    <property type="term" value="F:magnesium ion transmembrane transporter activity"/>
    <property type="evidence" value="ECO:0007669"/>
    <property type="project" value="UniProtKB-UniRule"/>
</dbReference>
<keyword evidence="4 9" id="KW-0812">Transmembrane</keyword>
<dbReference type="Pfam" id="PF01769">
    <property type="entry name" value="MgtE"/>
    <property type="match status" value="1"/>
</dbReference>
<evidence type="ECO:0000313" key="12">
    <source>
        <dbReference type="Proteomes" id="UP000011721"/>
    </source>
</evidence>
<evidence type="ECO:0000256" key="2">
    <source>
        <dbReference type="ARBA" id="ARBA00009749"/>
    </source>
</evidence>
<dbReference type="AlphaFoldDB" id="M1NJC1"/>
<keyword evidence="12" id="KW-1185">Reference proteome</keyword>
<evidence type="ECO:0000256" key="5">
    <source>
        <dbReference type="ARBA" id="ARBA00022842"/>
    </source>
</evidence>
<dbReference type="InterPro" id="IPR000644">
    <property type="entry name" value="CBS_dom"/>
</dbReference>
<dbReference type="SMART" id="SM00924">
    <property type="entry name" value="MgtE_N"/>
    <property type="match status" value="1"/>
</dbReference>
<dbReference type="NCBIfam" id="TIGR00400">
    <property type="entry name" value="mgtE"/>
    <property type="match status" value="1"/>
</dbReference>
<evidence type="ECO:0000256" key="8">
    <source>
        <dbReference type="PROSITE-ProRule" id="PRU00703"/>
    </source>
</evidence>
<dbReference type="InterPro" id="IPR006669">
    <property type="entry name" value="MgtE_transporter"/>
</dbReference>
<dbReference type="InterPro" id="IPR036739">
    <property type="entry name" value="SLC41_membr_dom_sf"/>
</dbReference>
<dbReference type="Pfam" id="PF03448">
    <property type="entry name" value="MgtE_N"/>
    <property type="match status" value="1"/>
</dbReference>
<dbReference type="EMBL" id="CP003985">
    <property type="protein sequence ID" value="AGF79659.1"/>
    <property type="molecule type" value="Genomic_DNA"/>
</dbReference>
<dbReference type="SUPFAM" id="SSF161093">
    <property type="entry name" value="MgtE membrane domain-like"/>
    <property type="match status" value="1"/>
</dbReference>
<keyword evidence="9" id="KW-1003">Cell membrane</keyword>
<feature type="transmembrane region" description="Helical" evidence="9">
    <location>
        <begin position="331"/>
        <end position="352"/>
    </location>
</feature>
<feature type="transmembrane region" description="Helical" evidence="9">
    <location>
        <begin position="434"/>
        <end position="457"/>
    </location>
</feature>
<dbReference type="Pfam" id="PF00571">
    <property type="entry name" value="CBS"/>
    <property type="match status" value="2"/>
</dbReference>
<dbReference type="KEGG" id="dsf:UWK_03130"/>
<dbReference type="SMART" id="SM00116">
    <property type="entry name" value="CBS"/>
    <property type="match status" value="2"/>
</dbReference>
<dbReference type="eggNOG" id="COG2239">
    <property type="taxonomic scope" value="Bacteria"/>
</dbReference>